<dbReference type="PROSITE" id="PS01124">
    <property type="entry name" value="HTH_ARAC_FAMILY_2"/>
    <property type="match status" value="1"/>
</dbReference>
<evidence type="ECO:0000259" key="3">
    <source>
        <dbReference type="PROSITE" id="PS01124"/>
    </source>
</evidence>
<protein>
    <submittedName>
        <fullName evidence="4">AraC family transcriptional regulator</fullName>
    </submittedName>
</protein>
<dbReference type="InterPro" id="IPR009057">
    <property type="entry name" value="Homeodomain-like_sf"/>
</dbReference>
<organism evidence="4 5">
    <name type="scientific">Pedobacter chinensis</name>
    <dbReference type="NCBI Taxonomy" id="2282421"/>
    <lineage>
        <taxon>Bacteria</taxon>
        <taxon>Pseudomonadati</taxon>
        <taxon>Bacteroidota</taxon>
        <taxon>Sphingobacteriia</taxon>
        <taxon>Sphingobacteriales</taxon>
        <taxon>Sphingobacteriaceae</taxon>
        <taxon>Pedobacter</taxon>
    </lineage>
</organism>
<dbReference type="GO" id="GO:0003700">
    <property type="term" value="F:DNA-binding transcription factor activity"/>
    <property type="evidence" value="ECO:0007669"/>
    <property type="project" value="InterPro"/>
</dbReference>
<dbReference type="Proteomes" id="UP000253961">
    <property type="component" value="Unassembled WGS sequence"/>
</dbReference>
<dbReference type="RefSeq" id="WP_115404733.1">
    <property type="nucleotide sequence ID" value="NZ_QPKV01000013.1"/>
</dbReference>
<proteinExistence type="predicted"/>
<gene>
    <name evidence="4" type="ORF">DU508_21585</name>
</gene>
<sequence>MKLIRTRLRFSDLTISEIADEMNFTDESHLNKTFKAAFGQTAKQYRKEYIKNIAK</sequence>
<evidence type="ECO:0000313" key="4">
    <source>
        <dbReference type="EMBL" id="RDC54555.1"/>
    </source>
</evidence>
<keyword evidence="1" id="KW-0805">Transcription regulation</keyword>
<evidence type="ECO:0000256" key="1">
    <source>
        <dbReference type="ARBA" id="ARBA00023015"/>
    </source>
</evidence>
<keyword evidence="2" id="KW-0804">Transcription</keyword>
<accession>A0A369PTI5</accession>
<name>A0A369PTI5_9SPHI</name>
<feature type="domain" description="HTH araC/xylS-type" evidence="3">
    <location>
        <begin position="1"/>
        <end position="48"/>
    </location>
</feature>
<evidence type="ECO:0000313" key="5">
    <source>
        <dbReference type="Proteomes" id="UP000253961"/>
    </source>
</evidence>
<dbReference type="OrthoDB" id="323290at2"/>
<dbReference type="AlphaFoldDB" id="A0A369PTI5"/>
<reference evidence="4 5" key="1">
    <citation type="submission" date="2018-07" db="EMBL/GenBank/DDBJ databases">
        <title>Pedobacter sp. nov., isolated from soil.</title>
        <authorList>
            <person name="Zhou L.Y."/>
            <person name="Du Z.J."/>
        </authorList>
    </citation>
    <scope>NUCLEOTIDE SEQUENCE [LARGE SCALE GENOMIC DNA]</scope>
    <source>
        <strain evidence="4 5">JDX94</strain>
    </source>
</reference>
<dbReference type="SUPFAM" id="SSF46689">
    <property type="entry name" value="Homeodomain-like"/>
    <property type="match status" value="1"/>
</dbReference>
<evidence type="ECO:0000256" key="2">
    <source>
        <dbReference type="ARBA" id="ARBA00023163"/>
    </source>
</evidence>
<dbReference type="Pfam" id="PF00165">
    <property type="entry name" value="HTH_AraC"/>
    <property type="match status" value="1"/>
</dbReference>
<keyword evidence="5" id="KW-1185">Reference proteome</keyword>
<dbReference type="Gene3D" id="1.10.10.60">
    <property type="entry name" value="Homeodomain-like"/>
    <property type="match status" value="1"/>
</dbReference>
<dbReference type="EMBL" id="QPKV01000013">
    <property type="protein sequence ID" value="RDC54555.1"/>
    <property type="molecule type" value="Genomic_DNA"/>
</dbReference>
<dbReference type="GO" id="GO:0043565">
    <property type="term" value="F:sequence-specific DNA binding"/>
    <property type="evidence" value="ECO:0007669"/>
    <property type="project" value="InterPro"/>
</dbReference>
<comment type="caution">
    <text evidence="4">The sequence shown here is derived from an EMBL/GenBank/DDBJ whole genome shotgun (WGS) entry which is preliminary data.</text>
</comment>
<dbReference type="InterPro" id="IPR018060">
    <property type="entry name" value="HTH_AraC"/>
</dbReference>